<proteinExistence type="predicted"/>
<comment type="caution">
    <text evidence="1">The sequence shown here is derived from an EMBL/GenBank/DDBJ whole genome shotgun (WGS) entry which is preliminary data.</text>
</comment>
<organism evidence="1 2">
    <name type="scientific">Phytophthora aleatoria</name>
    <dbReference type="NCBI Taxonomy" id="2496075"/>
    <lineage>
        <taxon>Eukaryota</taxon>
        <taxon>Sar</taxon>
        <taxon>Stramenopiles</taxon>
        <taxon>Oomycota</taxon>
        <taxon>Peronosporomycetes</taxon>
        <taxon>Peronosporales</taxon>
        <taxon>Peronosporaceae</taxon>
        <taxon>Phytophthora</taxon>
    </lineage>
</organism>
<name>A0A8J5MBK5_9STRA</name>
<sequence length="68" mass="7333">CRHQAFAYQSRFGQLALFLTLTPNTDSSLVLAHYTGISSVESLFGILGSRIPSKAEQREASLGNDCAS</sequence>
<accession>A0A8J5MBK5</accession>
<gene>
    <name evidence="1" type="ORF">JG688_00004119</name>
</gene>
<dbReference type="Proteomes" id="UP000709295">
    <property type="component" value="Unassembled WGS sequence"/>
</dbReference>
<dbReference type="EMBL" id="JAENGY010000141">
    <property type="protein sequence ID" value="KAG6972171.1"/>
    <property type="molecule type" value="Genomic_DNA"/>
</dbReference>
<feature type="non-terminal residue" evidence="1">
    <location>
        <position position="68"/>
    </location>
</feature>
<dbReference type="AlphaFoldDB" id="A0A8J5MBK5"/>
<protein>
    <submittedName>
        <fullName evidence="1">Uncharacterized protein</fullName>
    </submittedName>
</protein>
<keyword evidence="2" id="KW-1185">Reference proteome</keyword>
<feature type="non-terminal residue" evidence="1">
    <location>
        <position position="1"/>
    </location>
</feature>
<evidence type="ECO:0000313" key="2">
    <source>
        <dbReference type="Proteomes" id="UP000709295"/>
    </source>
</evidence>
<reference evidence="1" key="1">
    <citation type="submission" date="2021-01" db="EMBL/GenBank/DDBJ databases">
        <title>Phytophthora aleatoria, a newly-described species from Pinus radiata is distinct from Phytophthora cactorum isolates based on comparative genomics.</title>
        <authorList>
            <person name="Mcdougal R."/>
            <person name="Panda P."/>
            <person name="Williams N."/>
            <person name="Studholme D.J."/>
        </authorList>
    </citation>
    <scope>NUCLEOTIDE SEQUENCE</scope>
    <source>
        <strain evidence="1">NZFS 4037</strain>
    </source>
</reference>
<evidence type="ECO:0000313" key="1">
    <source>
        <dbReference type="EMBL" id="KAG6972171.1"/>
    </source>
</evidence>